<name>A0A845MG83_9PROT</name>
<dbReference type="PANTHER" id="PTHR19353">
    <property type="entry name" value="FATTY ACID DESATURASE 2"/>
    <property type="match status" value="1"/>
</dbReference>
<evidence type="ECO:0000313" key="4">
    <source>
        <dbReference type="Proteomes" id="UP000445696"/>
    </source>
</evidence>
<comment type="caution">
    <text evidence="3">The sequence shown here is derived from an EMBL/GenBank/DDBJ whole genome shotgun (WGS) entry which is preliminary data.</text>
</comment>
<dbReference type="PANTHER" id="PTHR19353:SF19">
    <property type="entry name" value="DELTA(5) FATTY ACID DESATURASE C-RELATED"/>
    <property type="match status" value="1"/>
</dbReference>
<feature type="transmembrane region" description="Helical" evidence="1">
    <location>
        <begin position="21"/>
        <end position="39"/>
    </location>
</feature>
<keyword evidence="1" id="KW-1133">Transmembrane helix</keyword>
<dbReference type="GO" id="GO:0008610">
    <property type="term" value="P:lipid biosynthetic process"/>
    <property type="evidence" value="ECO:0007669"/>
    <property type="project" value="UniProtKB-ARBA"/>
</dbReference>
<feature type="domain" description="Fatty acid desaturase" evidence="2">
    <location>
        <begin position="43"/>
        <end position="298"/>
    </location>
</feature>
<feature type="transmembrane region" description="Helical" evidence="1">
    <location>
        <begin position="131"/>
        <end position="159"/>
    </location>
</feature>
<dbReference type="RefSeq" id="WP_161338482.1">
    <property type="nucleotide sequence ID" value="NZ_JBHSDG010000006.1"/>
</dbReference>
<reference evidence="3 4" key="1">
    <citation type="journal article" date="2014" name="Int. J. Syst. Evol. Microbiol.">
        <title>Sneathiella chungangensis sp. nov., isolated from a marine sand, and emended description of the genus Sneathiella.</title>
        <authorList>
            <person name="Siamphan C."/>
            <person name="Kim H."/>
            <person name="Lee J.S."/>
            <person name="Kim W."/>
        </authorList>
    </citation>
    <scope>NUCLEOTIDE SEQUENCE [LARGE SCALE GENOMIC DNA]</scope>
    <source>
        <strain evidence="3 4">KCTC 32476</strain>
    </source>
</reference>
<keyword evidence="4" id="KW-1185">Reference proteome</keyword>
<proteinExistence type="predicted"/>
<evidence type="ECO:0000256" key="1">
    <source>
        <dbReference type="SAM" id="Phobius"/>
    </source>
</evidence>
<dbReference type="InterPro" id="IPR012171">
    <property type="entry name" value="Fatty_acid_desaturase"/>
</dbReference>
<evidence type="ECO:0000259" key="2">
    <source>
        <dbReference type="Pfam" id="PF00487"/>
    </source>
</evidence>
<keyword evidence="1" id="KW-0812">Transmembrane</keyword>
<sequence length="327" mass="37612">MDEKPIQIPTEFKRREDGYSWALVISNAVVVAASGIIAWHVDTWWAYVIAFVLVGARGQACYILQHEAMHNLLFEKVKMNERVGVVLSAFLGTQFYLGRKIHWNHHTKVGADSDPNQLFHDVTERPPGWKISAFFIANLLGSRLVALVQSLILVFTGFFRKNEQKKRRNAPPRLISAKKSRVDLVALFAVQLLMFICISLLSSPFVYVLLYVLPLSTLTSFFELMRSFSEHVLPGQATCEAEEKRRFYMVAGPVERFFISQFDFHYHHVHHLYPNVVTFKVKALHEWLLENDPNYTSKFKERPGYVGTAWRYIWNKPFGGCGAGFPL</sequence>
<feature type="transmembrane region" description="Helical" evidence="1">
    <location>
        <begin position="180"/>
        <end position="201"/>
    </location>
</feature>
<dbReference type="EMBL" id="WTVA01000002">
    <property type="protein sequence ID" value="MZR22064.1"/>
    <property type="molecule type" value="Genomic_DNA"/>
</dbReference>
<gene>
    <name evidence="3" type="ORF">GQF03_06940</name>
</gene>
<protein>
    <recommendedName>
        <fullName evidence="2">Fatty acid desaturase domain-containing protein</fullName>
    </recommendedName>
</protein>
<evidence type="ECO:0000313" key="3">
    <source>
        <dbReference type="EMBL" id="MZR22064.1"/>
    </source>
</evidence>
<dbReference type="GO" id="GO:0016717">
    <property type="term" value="F:oxidoreductase activity, acting on paired donors, with oxidation of a pair of donors resulting in the reduction of molecular oxygen to two molecules of water"/>
    <property type="evidence" value="ECO:0007669"/>
    <property type="project" value="TreeGrafter"/>
</dbReference>
<dbReference type="GO" id="GO:0016020">
    <property type="term" value="C:membrane"/>
    <property type="evidence" value="ECO:0007669"/>
    <property type="project" value="TreeGrafter"/>
</dbReference>
<organism evidence="3 4">
    <name type="scientific">Sneathiella chungangensis</name>
    <dbReference type="NCBI Taxonomy" id="1418234"/>
    <lineage>
        <taxon>Bacteria</taxon>
        <taxon>Pseudomonadati</taxon>
        <taxon>Pseudomonadota</taxon>
        <taxon>Alphaproteobacteria</taxon>
        <taxon>Sneathiellales</taxon>
        <taxon>Sneathiellaceae</taxon>
        <taxon>Sneathiella</taxon>
    </lineage>
</organism>
<dbReference type="Pfam" id="PF00487">
    <property type="entry name" value="FA_desaturase"/>
    <property type="match status" value="1"/>
</dbReference>
<dbReference type="OrthoDB" id="9792534at2"/>
<dbReference type="InterPro" id="IPR005804">
    <property type="entry name" value="FA_desaturase_dom"/>
</dbReference>
<dbReference type="AlphaFoldDB" id="A0A845MG83"/>
<accession>A0A845MG83</accession>
<dbReference type="Proteomes" id="UP000445696">
    <property type="component" value="Unassembled WGS sequence"/>
</dbReference>
<keyword evidence="1" id="KW-0472">Membrane</keyword>